<dbReference type="EMBL" id="CM001167">
    <property type="protein sequence ID" value="EGJ70581.1"/>
    <property type="molecule type" value="Genomic_DNA"/>
</dbReference>
<gene>
    <name evidence="14" type="primary">uppP</name>
    <name evidence="15" type="ORF">Bcop_0363</name>
</gene>
<evidence type="ECO:0000256" key="5">
    <source>
        <dbReference type="ARBA" id="ARBA00022475"/>
    </source>
</evidence>
<keyword evidence="5 14" id="KW-1003">Cell membrane</keyword>
<evidence type="ECO:0000256" key="1">
    <source>
        <dbReference type="ARBA" id="ARBA00004651"/>
    </source>
</evidence>
<comment type="miscellaneous">
    <text evidence="14">Bacitracin is thought to be involved in the inhibition of peptidoglycan synthesis by sequestering undecaprenyl diphosphate, thereby reducing the pool of lipid carrier available.</text>
</comment>
<keyword evidence="16" id="KW-1185">Reference proteome</keyword>
<feature type="transmembrane region" description="Helical" evidence="14">
    <location>
        <begin position="44"/>
        <end position="65"/>
    </location>
</feature>
<accession>F3ZQS3</accession>
<comment type="function">
    <text evidence="14">Catalyzes the dephosphorylation of undecaprenyl diphosphate (UPP). Confers resistance to bacitracin.</text>
</comment>
<dbReference type="GO" id="GO:0050380">
    <property type="term" value="F:undecaprenyl-diphosphatase activity"/>
    <property type="evidence" value="ECO:0007669"/>
    <property type="project" value="UniProtKB-UniRule"/>
</dbReference>
<dbReference type="Proteomes" id="UP000018439">
    <property type="component" value="Chromosome"/>
</dbReference>
<evidence type="ECO:0000256" key="3">
    <source>
        <dbReference type="ARBA" id="ARBA00012374"/>
    </source>
</evidence>
<dbReference type="PANTHER" id="PTHR30622">
    <property type="entry name" value="UNDECAPRENYL-DIPHOSPHATASE"/>
    <property type="match status" value="1"/>
</dbReference>
<evidence type="ECO:0000256" key="11">
    <source>
        <dbReference type="ARBA" id="ARBA00032707"/>
    </source>
</evidence>
<evidence type="ECO:0000256" key="13">
    <source>
        <dbReference type="ARBA" id="ARBA00047594"/>
    </source>
</evidence>
<comment type="catalytic activity">
    <reaction evidence="13 14">
        <text>di-trans,octa-cis-undecaprenyl diphosphate + H2O = di-trans,octa-cis-undecaprenyl phosphate + phosphate + H(+)</text>
        <dbReference type="Rhea" id="RHEA:28094"/>
        <dbReference type="ChEBI" id="CHEBI:15377"/>
        <dbReference type="ChEBI" id="CHEBI:15378"/>
        <dbReference type="ChEBI" id="CHEBI:43474"/>
        <dbReference type="ChEBI" id="CHEBI:58405"/>
        <dbReference type="ChEBI" id="CHEBI:60392"/>
        <dbReference type="EC" id="3.6.1.27"/>
    </reaction>
</comment>
<evidence type="ECO:0000313" key="15">
    <source>
        <dbReference type="EMBL" id="EGJ70581.1"/>
    </source>
</evidence>
<dbReference type="GO" id="GO:0009252">
    <property type="term" value="P:peptidoglycan biosynthetic process"/>
    <property type="evidence" value="ECO:0007669"/>
    <property type="project" value="UniProtKB-KW"/>
</dbReference>
<dbReference type="InterPro" id="IPR003824">
    <property type="entry name" value="UppP"/>
</dbReference>
<keyword evidence="10 14" id="KW-0046">Antibiotic resistance</keyword>
<protein>
    <recommendedName>
        <fullName evidence="4 14">Undecaprenyl-diphosphatase</fullName>
        <ecNumber evidence="3 14">3.6.1.27</ecNumber>
    </recommendedName>
    <alternativeName>
        <fullName evidence="12 14">Bacitracin resistance protein</fullName>
    </alternativeName>
    <alternativeName>
        <fullName evidence="11 14">Undecaprenyl pyrophosphate phosphatase</fullName>
    </alternativeName>
</protein>
<evidence type="ECO:0000256" key="2">
    <source>
        <dbReference type="ARBA" id="ARBA00010621"/>
    </source>
</evidence>
<dbReference type="OrthoDB" id="9808289at2"/>
<feature type="transmembrane region" description="Helical" evidence="14">
    <location>
        <begin position="273"/>
        <end position="293"/>
    </location>
</feature>
<keyword evidence="14" id="KW-0133">Cell shape</keyword>
<dbReference type="GO" id="GO:0071555">
    <property type="term" value="P:cell wall organization"/>
    <property type="evidence" value="ECO:0007669"/>
    <property type="project" value="UniProtKB-KW"/>
</dbReference>
<evidence type="ECO:0000256" key="7">
    <source>
        <dbReference type="ARBA" id="ARBA00022801"/>
    </source>
</evidence>
<evidence type="ECO:0000256" key="4">
    <source>
        <dbReference type="ARBA" id="ARBA00021581"/>
    </source>
</evidence>
<keyword evidence="9 14" id="KW-0472">Membrane</keyword>
<keyword evidence="6 14" id="KW-0812">Transmembrane</keyword>
<dbReference type="PANTHER" id="PTHR30622:SF3">
    <property type="entry name" value="UNDECAPRENYL-DIPHOSPHATASE"/>
    <property type="match status" value="1"/>
</dbReference>
<dbReference type="STRING" id="679937.Bcop_0363"/>
<evidence type="ECO:0000256" key="9">
    <source>
        <dbReference type="ARBA" id="ARBA00023136"/>
    </source>
</evidence>
<dbReference type="eggNOG" id="COG1968">
    <property type="taxonomic scope" value="Bacteria"/>
</dbReference>
<organism evidence="15 16">
    <name type="scientific">Bacteroides coprosuis DSM 18011</name>
    <dbReference type="NCBI Taxonomy" id="679937"/>
    <lineage>
        <taxon>Bacteria</taxon>
        <taxon>Pseudomonadati</taxon>
        <taxon>Bacteroidota</taxon>
        <taxon>Bacteroidia</taxon>
        <taxon>Bacteroidales</taxon>
        <taxon>Bacteroidaceae</taxon>
        <taxon>Bacteroides</taxon>
    </lineage>
</organism>
<feature type="transmembrane region" description="Helical" evidence="14">
    <location>
        <begin position="129"/>
        <end position="149"/>
    </location>
</feature>
<evidence type="ECO:0000313" key="16">
    <source>
        <dbReference type="Proteomes" id="UP000018439"/>
    </source>
</evidence>
<feature type="transmembrane region" description="Helical" evidence="14">
    <location>
        <begin position="239"/>
        <end position="261"/>
    </location>
</feature>
<sequence>MDELSTLQTILIAIVEGLTEFLPVSSTGHMIITQSLLGIESTEFVKAFTVIIQFGAILSVVCLYWKRFFHLNSCKIFDSEAVKGLSGSKKGLTYLKRFLYKYDFYWKLLVAFIPAAFFGLLFSDIIDDLLESVTVVATMLVLGGVFMIFSDKIFKNQSQSTEMTDRKAFKIGIYQCIAMIPGVSRSMATIMGGMAQKLSRKHAAEFSFFLAVPTMFAATCYKILKLYLSGGTQVLSDNLFTLILGNVVAFIVALLAIKFFISFITKYGFKAFGYYRIIVGVAILAMILMGHNLEIA</sequence>
<feature type="transmembrane region" description="Helical" evidence="14">
    <location>
        <begin position="104"/>
        <end position="123"/>
    </location>
</feature>
<evidence type="ECO:0000256" key="10">
    <source>
        <dbReference type="ARBA" id="ARBA00023251"/>
    </source>
</evidence>
<dbReference type="HAMAP" id="MF_01006">
    <property type="entry name" value="Undec_diphosphatase"/>
    <property type="match status" value="1"/>
</dbReference>
<dbReference type="NCBIfam" id="TIGR00753">
    <property type="entry name" value="undec_PP_bacA"/>
    <property type="match status" value="1"/>
</dbReference>
<comment type="subcellular location">
    <subcellularLocation>
        <location evidence="1 14">Cell membrane</location>
        <topology evidence="1 14">Multi-pass membrane protein</topology>
    </subcellularLocation>
</comment>
<dbReference type="AlphaFoldDB" id="F3ZQS3"/>
<proteinExistence type="inferred from homology"/>
<evidence type="ECO:0000256" key="6">
    <source>
        <dbReference type="ARBA" id="ARBA00022692"/>
    </source>
</evidence>
<dbReference type="HOGENOM" id="CLU_060296_2_0_10"/>
<feature type="transmembrane region" description="Helical" evidence="14">
    <location>
        <begin position="206"/>
        <end position="224"/>
    </location>
</feature>
<dbReference type="GO" id="GO:0046677">
    <property type="term" value="P:response to antibiotic"/>
    <property type="evidence" value="ECO:0007669"/>
    <property type="project" value="UniProtKB-UniRule"/>
</dbReference>
<keyword evidence="14" id="KW-0573">Peptidoglycan synthesis</keyword>
<evidence type="ECO:0000256" key="12">
    <source>
        <dbReference type="ARBA" id="ARBA00032932"/>
    </source>
</evidence>
<keyword evidence="14" id="KW-0961">Cell wall biogenesis/degradation</keyword>
<evidence type="ECO:0000256" key="14">
    <source>
        <dbReference type="HAMAP-Rule" id="MF_01006"/>
    </source>
</evidence>
<reference evidence="15 16" key="1">
    <citation type="journal article" date="2011" name="Stand. Genomic Sci.">
        <title>Non-contiguous finished genome sequence of Bacteroides coprosuis type strain (PC139).</title>
        <authorList>
            <person name="Land M."/>
            <person name="Held B."/>
            <person name="Gronow S."/>
            <person name="Abt B."/>
            <person name="Lucas S."/>
            <person name="Del Rio T.G."/>
            <person name="Nolan M."/>
            <person name="Tice H."/>
            <person name="Cheng J.F."/>
            <person name="Pitluck S."/>
            <person name="Liolios K."/>
            <person name="Pagani I."/>
            <person name="Ivanova N."/>
            <person name="Mavromatis K."/>
            <person name="Mikhailova N."/>
            <person name="Pati A."/>
            <person name="Tapia R."/>
            <person name="Han C."/>
            <person name="Goodwin L."/>
            <person name="Chen A."/>
            <person name="Palaniappan K."/>
            <person name="Hauser L."/>
            <person name="Brambilla E.M."/>
            <person name="Rohde M."/>
            <person name="Goker M."/>
            <person name="Detter J.C."/>
            <person name="Woyke T."/>
            <person name="Bristow J."/>
            <person name="Eisen J.A."/>
            <person name="Markowitz V."/>
            <person name="Hugenholtz P."/>
            <person name="Kyrpides N.C."/>
            <person name="Klenk H.P."/>
            <person name="Lapidus A."/>
        </authorList>
    </citation>
    <scope>NUCLEOTIDE SEQUENCE [LARGE SCALE GENOMIC DNA]</scope>
    <source>
        <strain evidence="15 16">DSM 18011</strain>
    </source>
</reference>
<comment type="similarity">
    <text evidence="2 14">Belongs to the UppP family.</text>
</comment>
<keyword evidence="7 14" id="KW-0378">Hydrolase</keyword>
<dbReference type="NCBIfam" id="NF001390">
    <property type="entry name" value="PRK00281.1-4"/>
    <property type="match status" value="1"/>
</dbReference>
<evidence type="ECO:0000256" key="8">
    <source>
        <dbReference type="ARBA" id="ARBA00022989"/>
    </source>
</evidence>
<dbReference type="GO" id="GO:0008360">
    <property type="term" value="P:regulation of cell shape"/>
    <property type="evidence" value="ECO:0007669"/>
    <property type="project" value="UniProtKB-KW"/>
</dbReference>
<keyword evidence="8 14" id="KW-1133">Transmembrane helix</keyword>
<dbReference type="Pfam" id="PF02673">
    <property type="entry name" value="BacA"/>
    <property type="match status" value="1"/>
</dbReference>
<dbReference type="EC" id="3.6.1.27" evidence="3 14"/>
<dbReference type="GO" id="GO:0005886">
    <property type="term" value="C:plasma membrane"/>
    <property type="evidence" value="ECO:0007669"/>
    <property type="project" value="UniProtKB-SubCell"/>
</dbReference>
<name>F3ZQS3_9BACE</name>